<dbReference type="Pfam" id="PF01569">
    <property type="entry name" value="PAP2"/>
    <property type="match status" value="1"/>
</dbReference>
<sequence>MPSGPRARLAVAVGLVGVLGLAAGWLLHAGLTGSGPAAADPTVLADFLDVRTPDLTTAAVVVTTVGSTAAMAGLAAAACVLLWLRGHRRDVLFLAAATIGASALFRLLKALFDRARPPAATRLVTETNESLPSGHATMSLVVVGALVVVGWHAWGVRTRVAVLTGATLWVLAVGATRLYLGVHWFSDVLAGWLVGATWLTVCVLVRRTWPARATSRAGPAGGGPAGRAPARSVGGGPADLLRRDAVDLRADAPDADGEHPDRAGDVDDRGTGR</sequence>
<dbReference type="SUPFAM" id="SSF48317">
    <property type="entry name" value="Acid phosphatase/Vanadium-dependent haloperoxidase"/>
    <property type="match status" value="1"/>
</dbReference>
<dbReference type="Gene3D" id="1.20.144.10">
    <property type="entry name" value="Phosphatidic acid phosphatase type 2/haloperoxidase"/>
    <property type="match status" value="1"/>
</dbReference>
<feature type="region of interest" description="Disordered" evidence="1">
    <location>
        <begin position="250"/>
        <end position="273"/>
    </location>
</feature>
<accession>A0ABW3VD28</accession>
<keyword evidence="2" id="KW-0812">Transmembrane</keyword>
<feature type="transmembrane region" description="Helical" evidence="2">
    <location>
        <begin position="188"/>
        <end position="206"/>
    </location>
</feature>
<dbReference type="CDD" id="cd03392">
    <property type="entry name" value="PAP2_like_2"/>
    <property type="match status" value="1"/>
</dbReference>
<evidence type="ECO:0000259" key="3">
    <source>
        <dbReference type="SMART" id="SM00014"/>
    </source>
</evidence>
<proteinExistence type="predicted"/>
<reference evidence="5" key="1">
    <citation type="journal article" date="2019" name="Int. J. Syst. Evol. Microbiol.">
        <title>The Global Catalogue of Microorganisms (GCM) 10K type strain sequencing project: providing services to taxonomists for standard genome sequencing and annotation.</title>
        <authorList>
            <consortium name="The Broad Institute Genomics Platform"/>
            <consortium name="The Broad Institute Genome Sequencing Center for Infectious Disease"/>
            <person name="Wu L."/>
            <person name="Ma J."/>
        </authorList>
    </citation>
    <scope>NUCLEOTIDE SEQUENCE [LARGE SCALE GENOMIC DNA]</scope>
    <source>
        <strain evidence="5">CCUG 49018</strain>
    </source>
</reference>
<organism evidence="4 5">
    <name type="scientific">Pseudonocardia benzenivorans</name>
    <dbReference type="NCBI Taxonomy" id="228005"/>
    <lineage>
        <taxon>Bacteria</taxon>
        <taxon>Bacillati</taxon>
        <taxon>Actinomycetota</taxon>
        <taxon>Actinomycetes</taxon>
        <taxon>Pseudonocardiales</taxon>
        <taxon>Pseudonocardiaceae</taxon>
        <taxon>Pseudonocardia</taxon>
    </lineage>
</organism>
<evidence type="ECO:0000256" key="2">
    <source>
        <dbReference type="SAM" id="Phobius"/>
    </source>
</evidence>
<feature type="transmembrane region" description="Helical" evidence="2">
    <location>
        <begin position="132"/>
        <end position="153"/>
    </location>
</feature>
<dbReference type="PANTHER" id="PTHR14969:SF13">
    <property type="entry name" value="AT30094P"/>
    <property type="match status" value="1"/>
</dbReference>
<feature type="domain" description="Phosphatidic acid phosphatase type 2/haloperoxidase" evidence="3">
    <location>
        <begin position="91"/>
        <end position="203"/>
    </location>
</feature>
<dbReference type="SMART" id="SM00014">
    <property type="entry name" value="acidPPc"/>
    <property type="match status" value="1"/>
</dbReference>
<evidence type="ECO:0000256" key="1">
    <source>
        <dbReference type="SAM" id="MobiDB-lite"/>
    </source>
</evidence>
<comment type="caution">
    <text evidence="4">The sequence shown here is derived from an EMBL/GenBank/DDBJ whole genome shotgun (WGS) entry which is preliminary data.</text>
</comment>
<dbReference type="EMBL" id="JBHTMB010000018">
    <property type="protein sequence ID" value="MFD1232184.1"/>
    <property type="molecule type" value="Genomic_DNA"/>
</dbReference>
<dbReference type="PANTHER" id="PTHR14969">
    <property type="entry name" value="SPHINGOSINE-1-PHOSPHATE PHOSPHOHYDROLASE"/>
    <property type="match status" value="1"/>
</dbReference>
<name>A0ABW3VD28_9PSEU</name>
<dbReference type="RefSeq" id="WP_339126052.1">
    <property type="nucleotide sequence ID" value="NZ_BAABKS010000031.1"/>
</dbReference>
<keyword evidence="2" id="KW-1133">Transmembrane helix</keyword>
<dbReference type="InterPro" id="IPR000326">
    <property type="entry name" value="PAP2/HPO"/>
</dbReference>
<feature type="transmembrane region" description="Helical" evidence="2">
    <location>
        <begin position="91"/>
        <end position="112"/>
    </location>
</feature>
<gene>
    <name evidence="4" type="ORF">ACFQ34_02710</name>
</gene>
<evidence type="ECO:0000313" key="4">
    <source>
        <dbReference type="EMBL" id="MFD1232184.1"/>
    </source>
</evidence>
<feature type="transmembrane region" description="Helical" evidence="2">
    <location>
        <begin position="55"/>
        <end position="84"/>
    </location>
</feature>
<feature type="transmembrane region" description="Helical" evidence="2">
    <location>
        <begin position="160"/>
        <end position="182"/>
    </location>
</feature>
<protein>
    <submittedName>
        <fullName evidence="4">Phosphatase PAP2 family protein</fullName>
    </submittedName>
</protein>
<keyword evidence="5" id="KW-1185">Reference proteome</keyword>
<keyword evidence="2" id="KW-0472">Membrane</keyword>
<evidence type="ECO:0000313" key="5">
    <source>
        <dbReference type="Proteomes" id="UP001597182"/>
    </source>
</evidence>
<dbReference type="Proteomes" id="UP001597182">
    <property type="component" value="Unassembled WGS sequence"/>
</dbReference>
<dbReference type="InterPro" id="IPR036938">
    <property type="entry name" value="PAP2/HPO_sf"/>
</dbReference>
<feature type="region of interest" description="Disordered" evidence="1">
    <location>
        <begin position="214"/>
        <end position="238"/>
    </location>
</feature>